<organism evidence="1 2">
    <name type="scientific">Candida oxycetoniae</name>
    <dbReference type="NCBI Taxonomy" id="497107"/>
    <lineage>
        <taxon>Eukaryota</taxon>
        <taxon>Fungi</taxon>
        <taxon>Dikarya</taxon>
        <taxon>Ascomycota</taxon>
        <taxon>Saccharomycotina</taxon>
        <taxon>Pichiomycetes</taxon>
        <taxon>Debaryomycetaceae</taxon>
        <taxon>Candida/Lodderomyces clade</taxon>
        <taxon>Candida</taxon>
    </lineage>
</organism>
<name>A0AAI9T138_9ASCO</name>
<dbReference type="GeneID" id="73378502"/>
<dbReference type="GO" id="GO:0005737">
    <property type="term" value="C:cytoplasm"/>
    <property type="evidence" value="ECO:0007669"/>
    <property type="project" value="TreeGrafter"/>
</dbReference>
<evidence type="ECO:0000313" key="2">
    <source>
        <dbReference type="Proteomes" id="UP001202479"/>
    </source>
</evidence>
<dbReference type="AlphaFoldDB" id="A0AAI9T138"/>
<reference evidence="1" key="1">
    <citation type="journal article" date="2022" name="DNA Res.">
        <title>Genome analysis of five recently described species of the CUG-Ser clade uncovers Candida theae as a new hybrid lineage with pathogenic potential in the Candida parapsilosis species complex.</title>
        <authorList>
            <person name="Mixao V."/>
            <person name="Del Olmo V."/>
            <person name="Hegedusova E."/>
            <person name="Saus E."/>
            <person name="Pryszcz L."/>
            <person name="Cillingova A."/>
            <person name="Nosek J."/>
            <person name="Gabaldon T."/>
        </authorList>
    </citation>
    <scope>NUCLEOTIDE SEQUENCE</scope>
    <source>
        <strain evidence="1">CBS 10844</strain>
    </source>
</reference>
<dbReference type="PANTHER" id="PTHR28110">
    <property type="entry name" value="TRANSMEMBRANE PROTEIN"/>
    <property type="match status" value="1"/>
</dbReference>
<comment type="caution">
    <text evidence="1">The sequence shown here is derived from an EMBL/GenBank/DDBJ whole genome shotgun (WGS) entry which is preliminary data.</text>
</comment>
<dbReference type="EMBL" id="JAHUZD010000024">
    <property type="protein sequence ID" value="KAI3406404.2"/>
    <property type="molecule type" value="Genomic_DNA"/>
</dbReference>
<protein>
    <recommendedName>
        <fullName evidence="3">DUF218 domain-containing protein</fullName>
    </recommendedName>
</protein>
<gene>
    <name evidence="1" type="ORF">KGF56_000885</name>
</gene>
<accession>A0AAI9T138</accession>
<dbReference type="PANTHER" id="PTHR28110:SF1">
    <property type="entry name" value="TRANSMEMBRANE PROTEIN"/>
    <property type="match status" value="1"/>
</dbReference>
<sequence>MDKPNHLVIVPCHAIWKGRQKLDQNEWYLAEFQLEGNDHLCFIDHIQQAVHQIKRDTRAHLIISGGETKKVAGPIAEATSYYQLLQEIVNNDQQILAKVDIEVFARDSFENVLFSLCRFYELFQIYPDKITIIGFEFKRNRFVHLHLMKALGVAQNDIEFIGNEPKPQGTAKKIASYLQDLEASEQKHAWQLFVKDWYGIGQTLRDKKRKRNPFNRRHNYISTNPLIAEFLKEISDDYNSTKTNEEISSLLKEAPWGIKPATQTFQPPTLNPYIEE</sequence>
<dbReference type="Proteomes" id="UP001202479">
    <property type="component" value="Unassembled WGS sequence"/>
</dbReference>
<dbReference type="InterPro" id="IPR055323">
    <property type="entry name" value="C57A10.07/YOR238W"/>
</dbReference>
<evidence type="ECO:0000313" key="1">
    <source>
        <dbReference type="EMBL" id="KAI3406404.2"/>
    </source>
</evidence>
<dbReference type="RefSeq" id="XP_049182149.1">
    <property type="nucleotide sequence ID" value="XM_049326840.1"/>
</dbReference>
<proteinExistence type="predicted"/>
<keyword evidence="2" id="KW-1185">Reference proteome</keyword>
<evidence type="ECO:0008006" key="3">
    <source>
        <dbReference type="Google" id="ProtNLM"/>
    </source>
</evidence>